<name>A0A3A9KCE9_9BACI</name>
<evidence type="ECO:0000313" key="3">
    <source>
        <dbReference type="Proteomes" id="UP000281498"/>
    </source>
</evidence>
<dbReference type="EMBL" id="PDOE01000002">
    <property type="protein sequence ID" value="RKL68171.1"/>
    <property type="molecule type" value="Genomic_DNA"/>
</dbReference>
<comment type="caution">
    <text evidence="2">The sequence shown here is derived from an EMBL/GenBank/DDBJ whole genome shotgun (WGS) entry which is preliminary data.</text>
</comment>
<evidence type="ECO:0000256" key="1">
    <source>
        <dbReference type="SAM" id="MobiDB-lite"/>
    </source>
</evidence>
<dbReference type="SUPFAM" id="SSF48239">
    <property type="entry name" value="Terpenoid cyclases/Protein prenyltransferases"/>
    <property type="match status" value="1"/>
</dbReference>
<protein>
    <submittedName>
        <fullName evidence="2">Uncharacterized protein</fullName>
    </submittedName>
</protein>
<dbReference type="OrthoDB" id="2957894at2"/>
<dbReference type="Proteomes" id="UP000281498">
    <property type="component" value="Unassembled WGS sequence"/>
</dbReference>
<sequence>MDTVSEKALLDELENQFEGFYSWLWNQYDKESGGFYYAKSSRHTGGFPPDIESTSQAINIMVRNEFFSKLPQEMIKSITRFYQAKQDPESGYFYDENPLMKQDEVMVHRALSYATGALRRLGSQPLYPLPVEAKAAPAYTKSPESYLEKWKSIDLSNSWRGCDLIATSCVYISLMEKNSRQKFLREAEAYLASIQNQKTGFWGEGSLYEQLSGTFKLHTFYSRHQIEMPNKELIYQTVLETLRHEEAFDMCYSRNPLDLLHYIRLPISKEERLEIVEITVNNIRQFKRDDGGFSRERHASPPAPNVAQVKPGHDYPNMPPAVNLGRGLVEGDMNASTQATLIRMRCRELLGEDPTVPVKGAAQFFGEGTI</sequence>
<proteinExistence type="predicted"/>
<feature type="region of interest" description="Disordered" evidence="1">
    <location>
        <begin position="291"/>
        <end position="312"/>
    </location>
</feature>
<organism evidence="2 3">
    <name type="scientific">Salipaludibacillus neizhouensis</name>
    <dbReference type="NCBI Taxonomy" id="885475"/>
    <lineage>
        <taxon>Bacteria</taxon>
        <taxon>Bacillati</taxon>
        <taxon>Bacillota</taxon>
        <taxon>Bacilli</taxon>
        <taxon>Bacillales</taxon>
        <taxon>Bacillaceae</taxon>
    </lineage>
</organism>
<accession>A0A3A9KCE9</accession>
<reference evidence="2 3" key="1">
    <citation type="submission" date="2017-10" db="EMBL/GenBank/DDBJ databases">
        <title>Bacillus sp. nov., a halophilic bacterium isolated from a Keqin Lake.</title>
        <authorList>
            <person name="Wang H."/>
        </authorList>
    </citation>
    <scope>NUCLEOTIDE SEQUENCE [LARGE SCALE GENOMIC DNA]</scope>
    <source>
        <strain evidence="2 3">KCTC 13187</strain>
    </source>
</reference>
<dbReference type="AlphaFoldDB" id="A0A3A9KCE9"/>
<keyword evidence="3" id="KW-1185">Reference proteome</keyword>
<evidence type="ECO:0000313" key="2">
    <source>
        <dbReference type="EMBL" id="RKL68171.1"/>
    </source>
</evidence>
<gene>
    <name evidence="2" type="ORF">CR203_06705</name>
</gene>
<dbReference type="InterPro" id="IPR008930">
    <property type="entry name" value="Terpenoid_cyclase/PrenylTrfase"/>
</dbReference>